<evidence type="ECO:0000313" key="3">
    <source>
        <dbReference type="Proteomes" id="UP000681720"/>
    </source>
</evidence>
<evidence type="ECO:0000313" key="2">
    <source>
        <dbReference type="EMBL" id="CAF4879880.1"/>
    </source>
</evidence>
<dbReference type="EMBL" id="CAJOBH010099223">
    <property type="protein sequence ID" value="CAF4604560.1"/>
    <property type="molecule type" value="Genomic_DNA"/>
</dbReference>
<feature type="non-terminal residue" evidence="2">
    <location>
        <position position="1"/>
    </location>
</feature>
<organism evidence="2 3">
    <name type="scientific">Rotaria magnacalcarata</name>
    <dbReference type="NCBI Taxonomy" id="392030"/>
    <lineage>
        <taxon>Eukaryota</taxon>
        <taxon>Metazoa</taxon>
        <taxon>Spiralia</taxon>
        <taxon>Gnathifera</taxon>
        <taxon>Rotifera</taxon>
        <taxon>Eurotatoria</taxon>
        <taxon>Bdelloidea</taxon>
        <taxon>Philodinida</taxon>
        <taxon>Philodinidae</taxon>
        <taxon>Rotaria</taxon>
    </lineage>
</organism>
<reference evidence="2" key="1">
    <citation type="submission" date="2021-02" db="EMBL/GenBank/DDBJ databases">
        <authorList>
            <person name="Nowell W R."/>
        </authorList>
    </citation>
    <scope>NUCLEOTIDE SEQUENCE</scope>
</reference>
<evidence type="ECO:0000313" key="1">
    <source>
        <dbReference type="EMBL" id="CAF4604560.1"/>
    </source>
</evidence>
<sequence length="52" mass="5990">QASQTVSVTREIQKLPTETVEIIEEPVQQVEIVKEFLVPQPPQVSRRKISLY</sequence>
<protein>
    <submittedName>
        <fullName evidence="2">Uncharacterized protein</fullName>
    </submittedName>
</protein>
<name>A0A8S3CB42_9BILA</name>
<comment type="caution">
    <text evidence="2">The sequence shown here is derived from an EMBL/GenBank/DDBJ whole genome shotgun (WGS) entry which is preliminary data.</text>
</comment>
<dbReference type="Proteomes" id="UP000681720">
    <property type="component" value="Unassembled WGS sequence"/>
</dbReference>
<proteinExistence type="predicted"/>
<dbReference type="Proteomes" id="UP000681967">
    <property type="component" value="Unassembled WGS sequence"/>
</dbReference>
<gene>
    <name evidence="1" type="ORF">BYL167_LOCUS40278</name>
    <name evidence="2" type="ORF">GIL414_LOCUS50802</name>
</gene>
<dbReference type="EMBL" id="CAJOBJ010170183">
    <property type="protein sequence ID" value="CAF4879880.1"/>
    <property type="molecule type" value="Genomic_DNA"/>
</dbReference>
<accession>A0A8S3CB42</accession>
<dbReference type="AlphaFoldDB" id="A0A8S3CB42"/>